<evidence type="ECO:0000259" key="8">
    <source>
        <dbReference type="PROSITE" id="PS51293"/>
    </source>
</evidence>
<feature type="compositionally biased region" description="Basic residues" evidence="6">
    <location>
        <begin position="69"/>
        <end position="79"/>
    </location>
</feature>
<dbReference type="InterPro" id="IPR052245">
    <property type="entry name" value="Plant_Stress_Dev_TF"/>
</dbReference>
<dbReference type="SMART" id="SM00717">
    <property type="entry name" value="SANT"/>
    <property type="match status" value="1"/>
</dbReference>
<dbReference type="InterPro" id="IPR009057">
    <property type="entry name" value="Homeodomain-like_sf"/>
</dbReference>
<dbReference type="PROSITE" id="PS51293">
    <property type="entry name" value="SANT"/>
    <property type="match status" value="1"/>
</dbReference>
<evidence type="ECO:0000259" key="9">
    <source>
        <dbReference type="PROSITE" id="PS51294"/>
    </source>
</evidence>
<dbReference type="NCBIfam" id="TIGR01557">
    <property type="entry name" value="myb_SHAQKYF"/>
    <property type="match status" value="1"/>
</dbReference>
<dbReference type="PANTHER" id="PTHR44191:SF4">
    <property type="entry name" value="OS01G0187900 PROTEIN"/>
    <property type="match status" value="1"/>
</dbReference>
<comment type="subcellular location">
    <subcellularLocation>
        <location evidence="1">Nucleus</location>
    </subcellularLocation>
</comment>
<evidence type="ECO:0000256" key="3">
    <source>
        <dbReference type="ARBA" id="ARBA00023125"/>
    </source>
</evidence>
<evidence type="ECO:0000313" key="11">
    <source>
        <dbReference type="Proteomes" id="UP001318860"/>
    </source>
</evidence>
<keyword evidence="4" id="KW-0804">Transcription</keyword>
<dbReference type="InterPro" id="IPR001005">
    <property type="entry name" value="SANT/Myb"/>
</dbReference>
<dbReference type="InterPro" id="IPR006447">
    <property type="entry name" value="Myb_dom_plants"/>
</dbReference>
<feature type="region of interest" description="Disordered" evidence="6">
    <location>
        <begin position="51"/>
        <end position="79"/>
    </location>
</feature>
<keyword evidence="5" id="KW-0539">Nucleus</keyword>
<dbReference type="Pfam" id="PF00249">
    <property type="entry name" value="Myb_DNA-binding"/>
    <property type="match status" value="1"/>
</dbReference>
<reference evidence="10 11" key="1">
    <citation type="journal article" date="2021" name="Comput. Struct. Biotechnol. J.">
        <title>De novo genome assembly of the potent medicinal plant Rehmannia glutinosa using nanopore technology.</title>
        <authorList>
            <person name="Ma L."/>
            <person name="Dong C."/>
            <person name="Song C."/>
            <person name="Wang X."/>
            <person name="Zheng X."/>
            <person name="Niu Y."/>
            <person name="Chen S."/>
            <person name="Feng W."/>
        </authorList>
    </citation>
    <scope>NUCLEOTIDE SEQUENCE [LARGE SCALE GENOMIC DNA]</scope>
    <source>
        <strain evidence="10">DH-2019</strain>
    </source>
</reference>
<comment type="caution">
    <text evidence="10">The sequence shown here is derived from an EMBL/GenBank/DDBJ whole genome shotgun (WGS) entry which is preliminary data.</text>
</comment>
<dbReference type="PANTHER" id="PTHR44191">
    <property type="entry name" value="TRANSCRIPTION FACTOR KUA1"/>
    <property type="match status" value="1"/>
</dbReference>
<evidence type="ECO:0000259" key="7">
    <source>
        <dbReference type="PROSITE" id="PS50090"/>
    </source>
</evidence>
<dbReference type="Gene3D" id="1.10.10.60">
    <property type="entry name" value="Homeodomain-like"/>
    <property type="match status" value="1"/>
</dbReference>
<protein>
    <submittedName>
        <fullName evidence="10">Uncharacterized protein</fullName>
    </submittedName>
</protein>
<dbReference type="SUPFAM" id="SSF46689">
    <property type="entry name" value="Homeodomain-like"/>
    <property type="match status" value="1"/>
</dbReference>
<dbReference type="CDD" id="cd00167">
    <property type="entry name" value="SANT"/>
    <property type="match status" value="1"/>
</dbReference>
<dbReference type="EMBL" id="JABTTQ020000009">
    <property type="protein sequence ID" value="KAK6148807.1"/>
    <property type="molecule type" value="Genomic_DNA"/>
</dbReference>
<feature type="domain" description="HTH myb-type" evidence="9">
    <location>
        <begin position="73"/>
        <end position="130"/>
    </location>
</feature>
<keyword evidence="2" id="KW-0805">Transcription regulation</keyword>
<evidence type="ECO:0000256" key="5">
    <source>
        <dbReference type="ARBA" id="ARBA00023242"/>
    </source>
</evidence>
<dbReference type="Proteomes" id="UP001318860">
    <property type="component" value="Unassembled WGS sequence"/>
</dbReference>
<evidence type="ECO:0000313" key="10">
    <source>
        <dbReference type="EMBL" id="KAK6148807.1"/>
    </source>
</evidence>
<dbReference type="PROSITE" id="PS51294">
    <property type="entry name" value="HTH_MYB"/>
    <property type="match status" value="1"/>
</dbReference>
<organism evidence="10 11">
    <name type="scientific">Rehmannia glutinosa</name>
    <name type="common">Chinese foxglove</name>
    <dbReference type="NCBI Taxonomy" id="99300"/>
    <lineage>
        <taxon>Eukaryota</taxon>
        <taxon>Viridiplantae</taxon>
        <taxon>Streptophyta</taxon>
        <taxon>Embryophyta</taxon>
        <taxon>Tracheophyta</taxon>
        <taxon>Spermatophyta</taxon>
        <taxon>Magnoliopsida</taxon>
        <taxon>eudicotyledons</taxon>
        <taxon>Gunneridae</taxon>
        <taxon>Pentapetalae</taxon>
        <taxon>asterids</taxon>
        <taxon>lamiids</taxon>
        <taxon>Lamiales</taxon>
        <taxon>Orobanchaceae</taxon>
        <taxon>Rehmannieae</taxon>
        <taxon>Rehmannia</taxon>
    </lineage>
</organism>
<sequence length="246" mass="26828">MTRRCSHCNSNGHNSRTCSTGGGGGGGLKLFGVRVFIKKSASMGNLSLHSAGSDSVEGYVSDDPDHGSGARRRPIRKKGIPWTEEEHRQFLLGLQKLGKGDWRGISKNYVPSRTPTQVASHAQKYFIRQTNATRKKKRSSLFDMVPDMETNSSMPEQFSTPSPDNEKLMLSSSQEAKTNNAMPSLDLSLKPAFTPFPFQLWPPNAYSVNNDGAGTSHHQILRPVPNELLGMSQLTLGETGTVAGKP</sequence>
<dbReference type="InterPro" id="IPR017884">
    <property type="entry name" value="SANT_dom"/>
</dbReference>
<proteinExistence type="predicted"/>
<evidence type="ECO:0000256" key="4">
    <source>
        <dbReference type="ARBA" id="ARBA00023163"/>
    </source>
</evidence>
<dbReference type="PROSITE" id="PS50090">
    <property type="entry name" value="MYB_LIKE"/>
    <property type="match status" value="1"/>
</dbReference>
<accession>A0ABR0WMU2</accession>
<feature type="compositionally biased region" description="Polar residues" evidence="6">
    <location>
        <begin position="7"/>
        <end position="19"/>
    </location>
</feature>
<evidence type="ECO:0000256" key="2">
    <source>
        <dbReference type="ARBA" id="ARBA00023015"/>
    </source>
</evidence>
<feature type="region of interest" description="Disordered" evidence="6">
    <location>
        <begin position="1"/>
        <end position="21"/>
    </location>
</feature>
<evidence type="ECO:0000256" key="1">
    <source>
        <dbReference type="ARBA" id="ARBA00004123"/>
    </source>
</evidence>
<gene>
    <name evidence="10" type="ORF">DH2020_016332</name>
</gene>
<evidence type="ECO:0000256" key="6">
    <source>
        <dbReference type="SAM" id="MobiDB-lite"/>
    </source>
</evidence>
<dbReference type="InterPro" id="IPR017930">
    <property type="entry name" value="Myb_dom"/>
</dbReference>
<name>A0ABR0WMU2_REHGL</name>
<keyword evidence="3" id="KW-0238">DNA-binding</keyword>
<feature type="domain" description="Myb-like" evidence="7">
    <location>
        <begin position="81"/>
        <end position="126"/>
    </location>
</feature>
<keyword evidence="11" id="KW-1185">Reference proteome</keyword>
<feature type="domain" description="SANT" evidence="8">
    <location>
        <begin position="82"/>
        <end position="130"/>
    </location>
</feature>